<dbReference type="Pfam" id="PF14508">
    <property type="entry name" value="GH97_N"/>
    <property type="match status" value="1"/>
</dbReference>
<dbReference type="InterPro" id="IPR019563">
    <property type="entry name" value="GH97_catalytic"/>
</dbReference>
<sequence length="638" mass="72275">MNKYAIKFKTTHPGTLIRMIILFIGCMHNLYAYEVRSPNGNTSVHIENKEGIFYYSVHWKDSLVISPSELSILPNTRTKVTEVRRNSVKATWKPVWGQFSQITDHHQELILDLQLGGATAQLIARVYDHGVGFRFILENYEPGTKGNFYCEYNLAETDALYCPNGEKPPLGPLSLADLATTQIPPKLRMPILIETKRPYLSILESDLASAPGFEVIQLTYSASKSSLVASNKIELIDKKTITPWRVILINEKMGDLVTNTVPLNLASPLQLKDPSWIKPGKTLWDWRVHGFSTEGGFTYGIDTESYFRFIDFAAKKGIEYFLIDDSWYKKASKGHFEYSDQLDLPKVIEYAAKKGVELLLYYDRRHGEYGDEQLYSYYQSLGMKGIKYGFMGENVPFTREAIKASAENQLMIDFHDSPVPMTGVERTYPNAITREYCHAQQDSRKAFTPETFLRMAMINAIQGPLDMNNGNFDLTGINKGLRQKGPKELNSYISTVVAEAARTLIIHSGLVCIPDAPEAYEQKADLFEFIQNQPVGKWDESRVLHAKMDTYITTARRQGESWFVGSVHNQQGGTLEINLDFLQPNQEYQVTYYEDSPKTHGKTNPEAYQVRTGKVKNGAVVKAKMAPGGGHCMWIRPI</sequence>
<accession>A0A316B459</accession>
<evidence type="ECO:0000259" key="4">
    <source>
        <dbReference type="Pfam" id="PF10566"/>
    </source>
</evidence>
<dbReference type="SUPFAM" id="SSF51445">
    <property type="entry name" value="(Trans)glycosidases"/>
    <property type="match status" value="1"/>
</dbReference>
<name>A0A316B459_9BACT</name>
<dbReference type="EMBL" id="QGDT01000007">
    <property type="protein sequence ID" value="PWJ57367.1"/>
    <property type="molecule type" value="Genomic_DNA"/>
</dbReference>
<feature type="domain" description="Glycosyl-hydrolase 97 catalytic" evidence="4">
    <location>
        <begin position="292"/>
        <end position="435"/>
    </location>
</feature>
<protein>
    <submittedName>
        <fullName evidence="7">Alpha-glucosidase</fullName>
    </submittedName>
</protein>
<feature type="domain" description="Glycosyl-hydrolase 97 N-terminal" evidence="5">
    <location>
        <begin position="35"/>
        <end position="268"/>
    </location>
</feature>
<evidence type="ECO:0000256" key="1">
    <source>
        <dbReference type="ARBA" id="ARBA00001913"/>
    </source>
</evidence>
<dbReference type="Gene3D" id="3.20.20.70">
    <property type="entry name" value="Aldolase class I"/>
    <property type="match status" value="1"/>
</dbReference>
<dbReference type="AlphaFoldDB" id="A0A316B459"/>
<proteinExistence type="predicted"/>
<gene>
    <name evidence="7" type="ORF">CLV98_10774</name>
</gene>
<dbReference type="RefSeq" id="WP_229203379.1">
    <property type="nucleotide sequence ID" value="NZ_QGDT01000007.1"/>
</dbReference>
<evidence type="ECO:0000256" key="3">
    <source>
        <dbReference type="ARBA" id="ARBA00022837"/>
    </source>
</evidence>
<keyword evidence="8" id="KW-1185">Reference proteome</keyword>
<dbReference type="Pfam" id="PF10566">
    <property type="entry name" value="Glyco_hydro_97"/>
    <property type="match status" value="1"/>
</dbReference>
<dbReference type="InterPro" id="IPR029483">
    <property type="entry name" value="GH97_C"/>
</dbReference>
<evidence type="ECO:0000256" key="2">
    <source>
        <dbReference type="ARBA" id="ARBA00011245"/>
    </source>
</evidence>
<dbReference type="InterPro" id="IPR014718">
    <property type="entry name" value="GH-type_carb-bd"/>
</dbReference>
<dbReference type="InterPro" id="IPR017853">
    <property type="entry name" value="GH"/>
</dbReference>
<comment type="cofactor">
    <cofactor evidence="1">
        <name>Ca(2+)</name>
        <dbReference type="ChEBI" id="CHEBI:29108"/>
    </cofactor>
</comment>
<reference evidence="7 8" key="1">
    <citation type="submission" date="2018-03" db="EMBL/GenBank/DDBJ databases">
        <title>Genomic Encyclopedia of Archaeal and Bacterial Type Strains, Phase II (KMG-II): from individual species to whole genera.</title>
        <authorList>
            <person name="Goeker M."/>
        </authorList>
    </citation>
    <scope>NUCLEOTIDE SEQUENCE [LARGE SCALE GENOMIC DNA]</scope>
    <source>
        <strain evidence="7 8">DSM 100346</strain>
    </source>
</reference>
<dbReference type="Proteomes" id="UP000245880">
    <property type="component" value="Unassembled WGS sequence"/>
</dbReference>
<evidence type="ECO:0000259" key="5">
    <source>
        <dbReference type="Pfam" id="PF14508"/>
    </source>
</evidence>
<evidence type="ECO:0000259" key="6">
    <source>
        <dbReference type="Pfam" id="PF14509"/>
    </source>
</evidence>
<comment type="subunit">
    <text evidence="2">Monomer.</text>
</comment>
<organism evidence="7 8">
    <name type="scientific">Dyadobacter jejuensis</name>
    <dbReference type="NCBI Taxonomy" id="1082580"/>
    <lineage>
        <taxon>Bacteria</taxon>
        <taxon>Pseudomonadati</taxon>
        <taxon>Bacteroidota</taxon>
        <taxon>Cytophagia</taxon>
        <taxon>Cytophagales</taxon>
        <taxon>Spirosomataceae</taxon>
        <taxon>Dyadobacter</taxon>
    </lineage>
</organism>
<dbReference type="PANTHER" id="PTHR35803">
    <property type="entry name" value="GLUCAN 1,4-ALPHA-GLUCOSIDASE SUSB-RELATED"/>
    <property type="match status" value="1"/>
</dbReference>
<dbReference type="GO" id="GO:0030246">
    <property type="term" value="F:carbohydrate binding"/>
    <property type="evidence" value="ECO:0007669"/>
    <property type="project" value="InterPro"/>
</dbReference>
<evidence type="ECO:0000313" key="8">
    <source>
        <dbReference type="Proteomes" id="UP000245880"/>
    </source>
</evidence>
<evidence type="ECO:0000313" key="7">
    <source>
        <dbReference type="EMBL" id="PWJ57367.1"/>
    </source>
</evidence>
<keyword evidence="3" id="KW-0106">Calcium</keyword>
<feature type="domain" description="Glycosyl-hydrolase 97 C-terminal oligomerisation" evidence="6">
    <location>
        <begin position="537"/>
        <end position="635"/>
    </location>
</feature>
<dbReference type="InterPro" id="IPR052720">
    <property type="entry name" value="Glycosyl_hydrolase_97"/>
</dbReference>
<dbReference type="Gene3D" id="2.70.98.10">
    <property type="match status" value="1"/>
</dbReference>
<comment type="caution">
    <text evidence="7">The sequence shown here is derived from an EMBL/GenBank/DDBJ whole genome shotgun (WGS) entry which is preliminary data.</text>
</comment>
<dbReference type="Pfam" id="PF14509">
    <property type="entry name" value="GH97_C"/>
    <property type="match status" value="1"/>
</dbReference>
<dbReference type="InterPro" id="IPR029486">
    <property type="entry name" value="GH97_N"/>
</dbReference>
<dbReference type="InterPro" id="IPR013785">
    <property type="entry name" value="Aldolase_TIM"/>
</dbReference>